<keyword evidence="1 2" id="KW-0238">DNA-binding</keyword>
<dbReference type="InterPro" id="IPR001647">
    <property type="entry name" value="HTH_TetR"/>
</dbReference>
<feature type="region of interest" description="Disordered" evidence="3">
    <location>
        <begin position="1"/>
        <end position="33"/>
    </location>
</feature>
<reference evidence="6 7" key="1">
    <citation type="submission" date="2016-10" db="EMBL/GenBank/DDBJ databases">
        <authorList>
            <person name="Varghese N."/>
            <person name="Submissions S."/>
        </authorList>
    </citation>
    <scope>NUCLEOTIDE SEQUENCE [LARGE SCALE GENOMIC DNA]</scope>
    <source>
        <strain evidence="6 7">DSM 16525</strain>
    </source>
</reference>
<feature type="compositionally biased region" description="Basic and acidic residues" evidence="3">
    <location>
        <begin position="24"/>
        <end position="33"/>
    </location>
</feature>
<dbReference type="GO" id="GO:0000976">
    <property type="term" value="F:transcription cis-regulatory region binding"/>
    <property type="evidence" value="ECO:0007669"/>
    <property type="project" value="TreeGrafter"/>
</dbReference>
<dbReference type="Gene3D" id="1.10.357.10">
    <property type="entry name" value="Tetracycline Repressor, domain 2"/>
    <property type="match status" value="1"/>
</dbReference>
<reference evidence="5 8" key="2">
    <citation type="submission" date="2019-07" db="EMBL/GenBank/DDBJ databases">
        <title>Whole genome shotgun sequence of Myxococcus fulvus NBRC 100333.</title>
        <authorList>
            <person name="Hosoyama A."/>
            <person name="Uohara A."/>
            <person name="Ohji S."/>
            <person name="Ichikawa N."/>
        </authorList>
    </citation>
    <scope>NUCLEOTIDE SEQUENCE [LARGE SCALE GENOMIC DNA]</scope>
    <source>
        <strain evidence="5 8">NBRC 100333</strain>
    </source>
</reference>
<dbReference type="Proteomes" id="UP000321514">
    <property type="component" value="Unassembled WGS sequence"/>
</dbReference>
<dbReference type="PANTHER" id="PTHR30055:SF226">
    <property type="entry name" value="HTH-TYPE TRANSCRIPTIONAL REGULATOR PKSA"/>
    <property type="match status" value="1"/>
</dbReference>
<dbReference type="STRING" id="1334629.MFUL124B02_39805"/>
<evidence type="ECO:0000313" key="6">
    <source>
        <dbReference type="EMBL" id="SEU06518.1"/>
    </source>
</evidence>
<dbReference type="GO" id="GO:0003700">
    <property type="term" value="F:DNA-binding transcription factor activity"/>
    <property type="evidence" value="ECO:0007669"/>
    <property type="project" value="TreeGrafter"/>
</dbReference>
<keyword evidence="7" id="KW-1185">Reference proteome</keyword>
<dbReference type="Proteomes" id="UP000183760">
    <property type="component" value="Unassembled WGS sequence"/>
</dbReference>
<evidence type="ECO:0000256" key="3">
    <source>
        <dbReference type="SAM" id="MobiDB-lite"/>
    </source>
</evidence>
<dbReference type="SUPFAM" id="SSF46689">
    <property type="entry name" value="Homeodomain-like"/>
    <property type="match status" value="1"/>
</dbReference>
<comment type="caution">
    <text evidence="5">The sequence shown here is derived from an EMBL/GenBank/DDBJ whole genome shotgun (WGS) entry which is preliminary data.</text>
</comment>
<evidence type="ECO:0000313" key="8">
    <source>
        <dbReference type="Proteomes" id="UP000321514"/>
    </source>
</evidence>
<dbReference type="PANTHER" id="PTHR30055">
    <property type="entry name" value="HTH-TYPE TRANSCRIPTIONAL REGULATOR RUTR"/>
    <property type="match status" value="1"/>
</dbReference>
<dbReference type="PRINTS" id="PR00455">
    <property type="entry name" value="HTHTETR"/>
</dbReference>
<dbReference type="Pfam" id="PF00440">
    <property type="entry name" value="TetR_N"/>
    <property type="match status" value="1"/>
</dbReference>
<organism evidence="5 8">
    <name type="scientific">Myxococcus fulvus</name>
    <dbReference type="NCBI Taxonomy" id="33"/>
    <lineage>
        <taxon>Bacteria</taxon>
        <taxon>Pseudomonadati</taxon>
        <taxon>Myxococcota</taxon>
        <taxon>Myxococcia</taxon>
        <taxon>Myxococcales</taxon>
        <taxon>Cystobacterineae</taxon>
        <taxon>Myxococcaceae</taxon>
        <taxon>Myxococcus</taxon>
    </lineage>
</organism>
<evidence type="ECO:0000256" key="1">
    <source>
        <dbReference type="ARBA" id="ARBA00023125"/>
    </source>
</evidence>
<feature type="DNA-binding region" description="H-T-H motif" evidence="2">
    <location>
        <begin position="53"/>
        <end position="72"/>
    </location>
</feature>
<evidence type="ECO:0000313" key="5">
    <source>
        <dbReference type="EMBL" id="GEN06688.1"/>
    </source>
</evidence>
<feature type="domain" description="HTH tetR-type" evidence="4">
    <location>
        <begin position="30"/>
        <end position="90"/>
    </location>
</feature>
<dbReference type="AlphaFoldDB" id="A0A511SZW2"/>
<evidence type="ECO:0000259" key="4">
    <source>
        <dbReference type="PROSITE" id="PS50977"/>
    </source>
</evidence>
<dbReference type="InterPro" id="IPR009057">
    <property type="entry name" value="Homeodomain-like_sf"/>
</dbReference>
<protein>
    <submittedName>
        <fullName evidence="6">Transcriptional regulator, TetR family</fullName>
    </submittedName>
</protein>
<proteinExistence type="predicted"/>
<sequence length="229" mass="25184">MLRVKMASKTPTPDRKAARPARRTQQERRETTRRKLLDATIETLVELGHARLTTVEVAKRAGVSQGALFTHFDTKEELLAAAVEHLFPRLIQDYLAGVGARPAGKDRIASAVDMLWAAYQRPELQAAIELYVAARTDAELRVALAAVDGPHRENMHRVARELFPDVASASPEFHSVVELALDAVQGAAVGGSARPNDPAHRGMLDALTRFMRSAFSPPTPQRARTRPRS</sequence>
<name>A0A511SZW2_MYXFU</name>
<dbReference type="EMBL" id="BJXR01000017">
    <property type="protein sequence ID" value="GEN06688.1"/>
    <property type="molecule type" value="Genomic_DNA"/>
</dbReference>
<accession>A0A511SZW2</accession>
<evidence type="ECO:0000256" key="2">
    <source>
        <dbReference type="PROSITE-ProRule" id="PRU00335"/>
    </source>
</evidence>
<dbReference type="EMBL" id="FOIB01000004">
    <property type="protein sequence ID" value="SEU06518.1"/>
    <property type="molecule type" value="Genomic_DNA"/>
</dbReference>
<dbReference type="InterPro" id="IPR050109">
    <property type="entry name" value="HTH-type_TetR-like_transc_reg"/>
</dbReference>
<dbReference type="PROSITE" id="PS50977">
    <property type="entry name" value="HTH_TETR_2"/>
    <property type="match status" value="1"/>
</dbReference>
<gene>
    <name evidence="5" type="ORF">MFU01_17250</name>
    <name evidence="6" type="ORF">SAMN05443572_104681</name>
</gene>
<evidence type="ECO:0000313" key="7">
    <source>
        <dbReference type="Proteomes" id="UP000183760"/>
    </source>
</evidence>